<dbReference type="PANTHER" id="PTHR12835">
    <property type="entry name" value="BIOTIN PROTEIN LIGASE"/>
    <property type="match status" value="1"/>
</dbReference>
<evidence type="ECO:0000259" key="1">
    <source>
        <dbReference type="PROSITE" id="PS51733"/>
    </source>
</evidence>
<dbReference type="SUPFAM" id="SSF52317">
    <property type="entry name" value="Class I glutamine amidotransferase-like"/>
    <property type="match status" value="1"/>
</dbReference>
<dbReference type="PANTHER" id="PTHR12835:SF5">
    <property type="entry name" value="BIOTIN--PROTEIN LIGASE"/>
    <property type="match status" value="1"/>
</dbReference>
<dbReference type="CDD" id="cd03144">
    <property type="entry name" value="GATase1_ScBLP_like"/>
    <property type="match status" value="1"/>
</dbReference>
<dbReference type="Pfam" id="PF09825">
    <property type="entry name" value="BPL_N"/>
    <property type="match status" value="1"/>
</dbReference>
<dbReference type="GO" id="GO:0004077">
    <property type="term" value="F:biotin--[biotin carboxyl-carrier protein] ligase activity"/>
    <property type="evidence" value="ECO:0007669"/>
    <property type="project" value="TreeGrafter"/>
</dbReference>
<evidence type="ECO:0000313" key="2">
    <source>
        <dbReference type="EMBL" id="KAJ1725531.1"/>
    </source>
</evidence>
<dbReference type="OrthoDB" id="10250105at2759"/>
<dbReference type="InterPro" id="IPR045864">
    <property type="entry name" value="aa-tRNA-synth_II/BPL/LPL"/>
</dbReference>
<accession>A0A9W8CVA6</accession>
<dbReference type="InterPro" id="IPR029062">
    <property type="entry name" value="Class_I_gatase-like"/>
</dbReference>
<protein>
    <submittedName>
        <fullName evidence="2">Biotin holocarboxylase synthetase</fullName>
    </submittedName>
</protein>
<feature type="domain" description="BPL/LPL catalytic" evidence="1">
    <location>
        <begin position="429"/>
        <end position="641"/>
    </location>
</feature>
<dbReference type="InterPro" id="IPR004143">
    <property type="entry name" value="BPL_LPL_catalytic"/>
</dbReference>
<dbReference type="AlphaFoldDB" id="A0A9W8CVA6"/>
<dbReference type="SUPFAM" id="SSF55681">
    <property type="entry name" value="Class II aaRS and biotin synthetases"/>
    <property type="match status" value="1"/>
</dbReference>
<dbReference type="GO" id="GO:0005737">
    <property type="term" value="C:cytoplasm"/>
    <property type="evidence" value="ECO:0007669"/>
    <property type="project" value="TreeGrafter"/>
</dbReference>
<keyword evidence="3" id="KW-1185">Reference proteome</keyword>
<sequence>MVVPLNVLVYSGPGVSPNSQTFLMRTLRQFLSHRYAIIPVDQNMLRTQPWETKAALFVMPGGRDLPYTVELNGEINRRIRQWVQNGGRYLGLCAGAYYGSGRCEFEPGTPLEILGSRELAFFGGSCIGTAYPGYDYKSEAGARAAEVTVDQGAFNVSPKLWRSDPSRVRIYYNGGGYFVPDESDDNVTVLVRYAPDVTSPHNRSQKVADAPAAISCKVGRGVAVLTGLHPEYAWSFLAPSSFVEPHNRQAVALLRSHDAYRRRLFGALLGHMKIDVDSDALDDNADSGNQSRIPVRTPTFIVPARAAGVAAVATTMYSLNSAATAKGDISVAGVSDAILQDTIQDIHIINADTANGERRVPYEYQSTVLQPAEILPLSPSVKDGSINASSSQDEAREDAILVICTQESLPSTKETPRFDMNLALAYMREAKAHTMGSWLMYSEVTGSTQTFLEKNIRLQNLLPNGTVNVAAVQVSGRGRGRNVWISPVGCLQFSMLLRHPNMKQAPVVMLQYLFSLAAMEAIKGQPGYEGLPLRLKWPNDVYALYDSSASSDTSGASSDEAGEPGYVKIGGLLVGSSYKANEFTLLFGFGISVANPLPTTSVNKLIREHNLRHGTALAPMTMEKTLALVTSKFEELYRQFLAHGFEPLLKLYYCNWLHTDQVVTLADRGFEKARVIGLCPNEGLLQVRSLLNPKVVYGLQPDGNSFDMMQGLITTKTG</sequence>
<evidence type="ECO:0000313" key="3">
    <source>
        <dbReference type="Proteomes" id="UP001149813"/>
    </source>
</evidence>
<dbReference type="EMBL" id="JANBOJ010000004">
    <property type="protein sequence ID" value="KAJ1725531.1"/>
    <property type="molecule type" value="Genomic_DNA"/>
</dbReference>
<dbReference type="InterPro" id="IPR019197">
    <property type="entry name" value="Biotin-prot_ligase_N"/>
</dbReference>
<name>A0A9W8CVA6_9FUNG</name>
<proteinExistence type="predicted"/>
<dbReference type="PROSITE" id="PS51733">
    <property type="entry name" value="BPL_LPL_CATALYTIC"/>
    <property type="match status" value="1"/>
</dbReference>
<gene>
    <name evidence="2" type="primary">BPL1</name>
    <name evidence="2" type="ORF">LPJ53_000346</name>
</gene>
<organism evidence="2 3">
    <name type="scientific">Coemansia erecta</name>
    <dbReference type="NCBI Taxonomy" id="147472"/>
    <lineage>
        <taxon>Eukaryota</taxon>
        <taxon>Fungi</taxon>
        <taxon>Fungi incertae sedis</taxon>
        <taxon>Zoopagomycota</taxon>
        <taxon>Kickxellomycotina</taxon>
        <taxon>Kickxellomycetes</taxon>
        <taxon>Kickxellales</taxon>
        <taxon>Kickxellaceae</taxon>
        <taxon>Coemansia</taxon>
    </lineage>
</organism>
<dbReference type="Gene3D" id="3.30.930.10">
    <property type="entry name" value="Bira Bifunctional Protein, Domain 2"/>
    <property type="match status" value="1"/>
</dbReference>
<dbReference type="Proteomes" id="UP001149813">
    <property type="component" value="Unassembled WGS sequence"/>
</dbReference>
<comment type="caution">
    <text evidence="2">The sequence shown here is derived from an EMBL/GenBank/DDBJ whole genome shotgun (WGS) entry which is preliminary data.</text>
</comment>
<reference evidence="2" key="1">
    <citation type="submission" date="2022-07" db="EMBL/GenBank/DDBJ databases">
        <title>Phylogenomic reconstructions and comparative analyses of Kickxellomycotina fungi.</title>
        <authorList>
            <person name="Reynolds N.K."/>
            <person name="Stajich J.E."/>
            <person name="Barry K."/>
            <person name="Grigoriev I.V."/>
            <person name="Crous P."/>
            <person name="Smith M.E."/>
        </authorList>
    </citation>
    <scope>NUCLEOTIDE SEQUENCE</scope>
    <source>
        <strain evidence="2">NBRC 32514</strain>
    </source>
</reference>
<dbReference type="Pfam" id="PF03099">
    <property type="entry name" value="BPL_LplA_LipB"/>
    <property type="match status" value="1"/>
</dbReference>